<dbReference type="Gene3D" id="3.40.50.300">
    <property type="entry name" value="P-loop containing nucleotide triphosphate hydrolases"/>
    <property type="match status" value="1"/>
</dbReference>
<evidence type="ECO:0000256" key="21">
    <source>
        <dbReference type="ARBA" id="ARBA00048954"/>
    </source>
</evidence>
<dbReference type="Pfam" id="PF13155">
    <property type="entry name" value="Toprim_2"/>
    <property type="match status" value="1"/>
</dbReference>
<evidence type="ECO:0000256" key="23">
    <source>
        <dbReference type="ARBA" id="ARBA00074853"/>
    </source>
</evidence>
<keyword evidence="4" id="KW-0639">Primosome</keyword>
<keyword evidence="14" id="KW-0446">Lipid-binding</keyword>
<dbReference type="InterPro" id="IPR027032">
    <property type="entry name" value="Twinkle-like"/>
</dbReference>
<evidence type="ECO:0000256" key="22">
    <source>
        <dbReference type="ARBA" id="ARBA00055412"/>
    </source>
</evidence>
<dbReference type="CDD" id="cd01029">
    <property type="entry name" value="TOPRIM_primases"/>
    <property type="match status" value="1"/>
</dbReference>
<keyword evidence="18" id="KW-0413">Isomerase</keyword>
<dbReference type="GO" id="GO:0005524">
    <property type="term" value="F:ATP binding"/>
    <property type="evidence" value="ECO:0007669"/>
    <property type="project" value="UniProtKB-KW"/>
</dbReference>
<dbReference type="Pfam" id="PF13481">
    <property type="entry name" value="AAA_25"/>
    <property type="match status" value="1"/>
</dbReference>
<evidence type="ECO:0000256" key="6">
    <source>
        <dbReference type="ARBA" id="ARBA00022695"/>
    </source>
</evidence>
<evidence type="ECO:0000256" key="25">
    <source>
        <dbReference type="SAM" id="MobiDB-lite"/>
    </source>
</evidence>
<dbReference type="FunFam" id="3.40.1360.10:FF:000008">
    <property type="entry name" value="Mitochondrial helicase twinkle"/>
    <property type="match status" value="1"/>
</dbReference>
<dbReference type="GO" id="GO:0006269">
    <property type="term" value="P:DNA replication, synthesis of primer"/>
    <property type="evidence" value="ECO:0007669"/>
    <property type="project" value="UniProtKB-KW"/>
</dbReference>
<evidence type="ECO:0000256" key="16">
    <source>
        <dbReference type="ARBA" id="ARBA00023136"/>
    </source>
</evidence>
<evidence type="ECO:0000256" key="8">
    <source>
        <dbReference type="ARBA" id="ARBA00022741"/>
    </source>
</evidence>
<dbReference type="InterPro" id="IPR007694">
    <property type="entry name" value="DNA_helicase_DnaB-like_C"/>
</dbReference>
<dbReference type="GO" id="GO:0005743">
    <property type="term" value="C:mitochondrial inner membrane"/>
    <property type="evidence" value="ECO:0007669"/>
    <property type="project" value="UniProtKB-SubCell"/>
</dbReference>
<keyword evidence="11 27" id="KW-0347">Helicase</keyword>
<keyword evidence="17" id="KW-0804">Transcription</keyword>
<comment type="subcellular location">
    <subcellularLocation>
        <location evidence="2">Mitochondrion inner membrane</location>
        <topology evidence="2">Peripheral membrane protein</topology>
    </subcellularLocation>
    <subcellularLocation>
        <location evidence="1">Mitochondrion matrix</location>
        <location evidence="1">Mitochondrion nucleoid</location>
    </subcellularLocation>
</comment>
<evidence type="ECO:0000256" key="18">
    <source>
        <dbReference type="ARBA" id="ARBA00023235"/>
    </source>
</evidence>
<evidence type="ECO:0000256" key="9">
    <source>
        <dbReference type="ARBA" id="ARBA00022792"/>
    </source>
</evidence>
<dbReference type="GO" id="GO:0000428">
    <property type="term" value="C:DNA-directed RNA polymerase complex"/>
    <property type="evidence" value="ECO:0007669"/>
    <property type="project" value="UniProtKB-KW"/>
</dbReference>
<evidence type="ECO:0000259" key="26">
    <source>
        <dbReference type="PROSITE" id="PS51199"/>
    </source>
</evidence>
<dbReference type="PANTHER" id="PTHR12873:SF0">
    <property type="entry name" value="TWINKLE MTDNA HELICASE"/>
    <property type="match status" value="1"/>
</dbReference>
<feature type="region of interest" description="Disordered" evidence="25">
    <location>
        <begin position="705"/>
        <end position="724"/>
    </location>
</feature>
<evidence type="ECO:0000256" key="11">
    <source>
        <dbReference type="ARBA" id="ARBA00022806"/>
    </source>
</evidence>
<keyword evidence="15" id="KW-0496">Mitochondrion</keyword>
<evidence type="ECO:0000256" key="10">
    <source>
        <dbReference type="ARBA" id="ARBA00022801"/>
    </source>
</evidence>
<feature type="compositionally biased region" description="Polar residues" evidence="25">
    <location>
        <begin position="212"/>
        <end position="224"/>
    </location>
</feature>
<evidence type="ECO:0000256" key="7">
    <source>
        <dbReference type="ARBA" id="ARBA00022705"/>
    </source>
</evidence>
<dbReference type="PANTHER" id="PTHR12873">
    <property type="entry name" value="T7-LIKE MITOCHONDRIAL DNA HELICASE"/>
    <property type="match status" value="1"/>
</dbReference>
<keyword evidence="6" id="KW-0548">Nucleotidyltransferase</keyword>
<keyword evidence="9" id="KW-0999">Mitochondrion inner membrane</keyword>
<evidence type="ECO:0000256" key="19">
    <source>
        <dbReference type="ARBA" id="ARBA00023271"/>
    </source>
</evidence>
<evidence type="ECO:0000256" key="2">
    <source>
        <dbReference type="ARBA" id="ARBA00004637"/>
    </source>
</evidence>
<keyword evidence="13" id="KW-0809">Transit peptide</keyword>
<keyword evidence="16" id="KW-0472">Membrane</keyword>
<evidence type="ECO:0000313" key="27">
    <source>
        <dbReference type="EMBL" id="AAZ06403.1"/>
    </source>
</evidence>
<evidence type="ECO:0000256" key="12">
    <source>
        <dbReference type="ARBA" id="ARBA00022840"/>
    </source>
</evidence>
<evidence type="ECO:0000256" key="20">
    <source>
        <dbReference type="ARBA" id="ARBA00044969"/>
    </source>
</evidence>
<evidence type="ECO:0000256" key="14">
    <source>
        <dbReference type="ARBA" id="ARBA00023121"/>
    </source>
</evidence>
<evidence type="ECO:0000256" key="4">
    <source>
        <dbReference type="ARBA" id="ARBA00022515"/>
    </source>
</evidence>
<dbReference type="GO" id="GO:0008270">
    <property type="term" value="F:zinc ion binding"/>
    <property type="evidence" value="ECO:0007669"/>
    <property type="project" value="InterPro"/>
</dbReference>
<name>Q1L7I8_VERVE</name>
<dbReference type="SUPFAM" id="SSF56731">
    <property type="entry name" value="DNA primase core"/>
    <property type="match status" value="1"/>
</dbReference>
<reference evidence="27" key="1">
    <citation type="journal article" date="2006" name="J. Mol. Evol.">
        <title>Twinkle, the mitochondrial replicative DNA helicase, is widespread in the eukaryotic radiation and may also be the mitochondrial DNA primase in most eukaryotes.</title>
        <authorList>
            <person name="Shutt T.E."/>
            <person name="Gray M.W."/>
        </authorList>
    </citation>
    <scope>NUCLEOTIDE SEQUENCE</scope>
    <source>
        <strain evidence="27">ATCC 50236</strain>
    </source>
</reference>
<dbReference type="GO" id="GO:0008289">
    <property type="term" value="F:lipid binding"/>
    <property type="evidence" value="ECO:0007669"/>
    <property type="project" value="UniProtKB-KW"/>
</dbReference>
<evidence type="ECO:0000256" key="24">
    <source>
        <dbReference type="ARBA" id="ARBA00075597"/>
    </source>
</evidence>
<dbReference type="SMART" id="SM00493">
    <property type="entry name" value="TOPRIM"/>
    <property type="match status" value="1"/>
</dbReference>
<dbReference type="InterPro" id="IPR027417">
    <property type="entry name" value="P-loop_NTPase"/>
</dbReference>
<dbReference type="GO" id="GO:0016787">
    <property type="term" value="F:hydrolase activity"/>
    <property type="evidence" value="ECO:0007669"/>
    <property type="project" value="UniProtKB-KW"/>
</dbReference>
<dbReference type="GO" id="GO:0003697">
    <property type="term" value="F:single-stranded DNA binding"/>
    <property type="evidence" value="ECO:0000250"/>
    <property type="project" value="UniProtKB"/>
</dbReference>
<proteinExistence type="predicted"/>
<dbReference type="FunFam" id="3.40.50.300:FF:000845">
    <property type="entry name" value="Mitochondrial helicase twinkle"/>
    <property type="match status" value="1"/>
</dbReference>
<keyword evidence="8" id="KW-0547">Nucleotide-binding</keyword>
<evidence type="ECO:0000256" key="5">
    <source>
        <dbReference type="ARBA" id="ARBA00022679"/>
    </source>
</evidence>
<dbReference type="AlphaFoldDB" id="Q1L7I8"/>
<evidence type="ECO:0000256" key="3">
    <source>
        <dbReference type="ARBA" id="ARBA00022478"/>
    </source>
</evidence>
<dbReference type="GO" id="GO:0043139">
    <property type="term" value="F:5'-3' DNA helicase activity"/>
    <property type="evidence" value="ECO:0000250"/>
    <property type="project" value="UniProtKB"/>
</dbReference>
<evidence type="ECO:0000256" key="13">
    <source>
        <dbReference type="ARBA" id="ARBA00022946"/>
    </source>
</evidence>
<keyword evidence="10" id="KW-0378">Hydrolase</keyword>
<feature type="domain" description="SF4 helicase" evidence="26">
    <location>
        <begin position="452"/>
        <end position="699"/>
    </location>
</feature>
<dbReference type="GO" id="GO:0016779">
    <property type="term" value="F:nucleotidyltransferase activity"/>
    <property type="evidence" value="ECO:0007669"/>
    <property type="project" value="UniProtKB-KW"/>
</dbReference>
<accession>Q1L7I8</accession>
<dbReference type="EC" id="5.6.2.3" evidence="20"/>
<evidence type="ECO:0000256" key="17">
    <source>
        <dbReference type="ARBA" id="ARBA00023163"/>
    </source>
</evidence>
<dbReference type="GO" id="GO:0042645">
    <property type="term" value="C:mitochondrial nucleoid"/>
    <property type="evidence" value="ECO:0000250"/>
    <property type="project" value="UniProtKB"/>
</dbReference>
<sequence>MLARTWSLVSKAVRTTTLQGGSTSRSISRSALHRLAKTPQSYKTHIYCKNTNIMPPLRCAHYATKPDAPNADIKKTFVSSHFKIDPNVIYSFLKRKNVIFKEVPSDDKKLRLRDCQWCHDTKSKYSNQYKLYINKDNGSYLCFRCGSRGSWFDFQQKYGDLTQVTDWKGEAAVPKEQATEEWVRQPDPLPTDFVDADGTLRAEPVQIPPEEVSNSSPSKRSSLTKTRREVKQIKTNGLKAEVVQKYLVGGTVARFFDDNDKQWKDFLCITFPWFGPLSLATAGTETLVRYKYRALGGKWLQRLEPIGGGWCVFGWNLIAPETSVIITEGEFDAMAVYQATGLPAISLPCGANCLPVEVITMLERFDKIYLWLDDDVVGQQAAQKYALKLGRERCYLVSTKLGATTGPKDANDALRQGHDLGTILKAARRLPHKQILNFNEIRSEVFRELANPDQVAGRQMRSFPTLNKLLKGHRKGELSILTGPTGIGKTTIISQISMDLCSQGVNTLWGSFELNNVRLAKKMLNQFAQKNLEKHLAEFDLWADKFSQVPLYFMRFHGGTEVEAVLDAMDYAVYVYDVEHIVLDNLQFMMQVGHFKGYERFDQLDSAISLFRKFATEKNVHITLIIHPRKEDDGQALSINSVFGTAKATQEADNVIIVQKGKYYRYLEVTKNRFSGDLGIVPYKYDKESHKYFELHGKDLQKVTANSTQNGPAAAARPPSAPPS</sequence>
<dbReference type="InterPro" id="IPR034154">
    <property type="entry name" value="TOPRIM_DnaG/twinkle"/>
</dbReference>
<keyword evidence="19" id="KW-1135">Mitochondrion nucleoid</keyword>
<comment type="catalytic activity">
    <reaction evidence="21">
        <text>ATP + H2O = ADP + phosphate + H(+)</text>
        <dbReference type="Rhea" id="RHEA:13065"/>
        <dbReference type="ChEBI" id="CHEBI:15377"/>
        <dbReference type="ChEBI" id="CHEBI:15378"/>
        <dbReference type="ChEBI" id="CHEBI:30616"/>
        <dbReference type="ChEBI" id="CHEBI:43474"/>
        <dbReference type="ChEBI" id="CHEBI:456216"/>
        <dbReference type="EC" id="5.6.2.3"/>
    </reaction>
</comment>
<organism evidence="27">
    <name type="scientific">Vermamoeba vermiformis</name>
    <name type="common">Amoeba</name>
    <name type="synonym">Hartmannella vermiformis</name>
    <dbReference type="NCBI Taxonomy" id="5778"/>
    <lineage>
        <taxon>Eukaryota</taxon>
        <taxon>Amoebozoa</taxon>
        <taxon>Tubulinea</taxon>
        <taxon>Echinamoebida</taxon>
        <taxon>Vermamoeba</taxon>
    </lineage>
</organism>
<keyword evidence="5" id="KW-0808">Transferase</keyword>
<dbReference type="Gene3D" id="3.40.1360.10">
    <property type="match status" value="1"/>
</dbReference>
<dbReference type="GO" id="GO:0006264">
    <property type="term" value="P:mitochondrial DNA replication"/>
    <property type="evidence" value="ECO:0000250"/>
    <property type="project" value="UniProtKB"/>
</dbReference>
<dbReference type="Gene3D" id="3.90.580.10">
    <property type="entry name" value="Zinc finger, CHC2-type domain"/>
    <property type="match status" value="1"/>
</dbReference>
<keyword evidence="12" id="KW-0067">ATP-binding</keyword>
<comment type="function">
    <text evidence="22">Mitochondrial helicase involved in mtDNA replication and repair. Might have a role in mtDNA repair. Has DNA strand separation activity needed to form a processive replication fork for leading strand synthesis which is catalyzed by the formation of a replisome complex with POLG and mtSDB. Preferentially unwinds DNA substrates with pre-existing 5'-and 3'- single-stranded tails but is also active on a 5'- flap substrate. Can dissociate the invading strand of immobile or mobile D-loop DNA structures irrespective of the single strand polarity of the third strand. In addition to its DNA strand separation activity, also has DNA strand annealing, DNA strand-exchange and DNA branch migration activities.</text>
</comment>
<evidence type="ECO:0000256" key="1">
    <source>
        <dbReference type="ARBA" id="ARBA00004436"/>
    </source>
</evidence>
<dbReference type="EMBL" id="DQ005446">
    <property type="protein sequence ID" value="AAZ06403.1"/>
    <property type="molecule type" value="Genomic_DNA"/>
</dbReference>
<dbReference type="PROSITE" id="PS51199">
    <property type="entry name" value="SF4_HELICASE"/>
    <property type="match status" value="1"/>
</dbReference>
<feature type="region of interest" description="Disordered" evidence="25">
    <location>
        <begin position="204"/>
        <end position="226"/>
    </location>
</feature>
<dbReference type="InterPro" id="IPR006171">
    <property type="entry name" value="TOPRIM_dom"/>
</dbReference>
<protein>
    <recommendedName>
        <fullName evidence="23">Twinkle mtDNA helicase</fullName>
        <ecNumber evidence="20">5.6.2.3</ecNumber>
    </recommendedName>
    <alternativeName>
        <fullName evidence="24">Twinkle protein, mitochondrial</fullName>
    </alternativeName>
</protein>
<dbReference type="CDD" id="cd01122">
    <property type="entry name" value="Twinkle_C"/>
    <property type="match status" value="1"/>
</dbReference>
<dbReference type="InterPro" id="IPR036977">
    <property type="entry name" value="DNA_primase_Znf_CHC2"/>
</dbReference>
<keyword evidence="7" id="KW-0235">DNA replication</keyword>
<keyword evidence="3" id="KW-0240">DNA-directed RNA polymerase</keyword>
<dbReference type="SUPFAM" id="SSF52540">
    <property type="entry name" value="P-loop containing nucleoside triphosphate hydrolases"/>
    <property type="match status" value="1"/>
</dbReference>
<evidence type="ECO:0000256" key="15">
    <source>
        <dbReference type="ARBA" id="ARBA00023128"/>
    </source>
</evidence>